<name>A0ABP0SGV4_9DINO</name>
<evidence type="ECO:0008006" key="3">
    <source>
        <dbReference type="Google" id="ProtNLM"/>
    </source>
</evidence>
<keyword evidence="2" id="KW-1185">Reference proteome</keyword>
<gene>
    <name evidence="1" type="ORF">CCMP2556_LOCUS51772</name>
</gene>
<dbReference type="EMBL" id="CAXAMN010027583">
    <property type="protein sequence ID" value="CAK9111572.1"/>
    <property type="molecule type" value="Genomic_DNA"/>
</dbReference>
<evidence type="ECO:0000313" key="1">
    <source>
        <dbReference type="EMBL" id="CAK9111572.1"/>
    </source>
</evidence>
<organism evidence="1 2">
    <name type="scientific">Durusdinium trenchii</name>
    <dbReference type="NCBI Taxonomy" id="1381693"/>
    <lineage>
        <taxon>Eukaryota</taxon>
        <taxon>Sar</taxon>
        <taxon>Alveolata</taxon>
        <taxon>Dinophyceae</taxon>
        <taxon>Suessiales</taxon>
        <taxon>Symbiodiniaceae</taxon>
        <taxon>Durusdinium</taxon>
    </lineage>
</organism>
<comment type="caution">
    <text evidence="1">The sequence shown here is derived from an EMBL/GenBank/DDBJ whole genome shotgun (WGS) entry which is preliminary data.</text>
</comment>
<proteinExistence type="predicted"/>
<accession>A0ABP0SGV4</accession>
<sequence length="415" mass="46143">MERLAELLEDDLDALATRTKRLTAEELDAVCQLAEQAIHMGIDYRSLGIGWHHPASRSAYRAGRHRSIACEASRRRAAESRQRLRKLLEADDLRTGLVQTFVAEIGAARSPLAAVASFEGVVAALRGELLLPLRALNECELTRTMNGAPLPSKELRKVTEELIKAVLGKEGGFPDWRYNSPCGQEQLRGLTPQQIEHWRQPTAMEHRRGLVTHEDGPGELGFFWATKIGGPSHGFDYETQCILPLLCNARHKVILVHEPSWPTHPVGRAHWRFLWSVGKNGKKAPSPRLWLETVNADFDAPVTKEGWEPAVLSHAIAKAEEMKVTLSVDTMLGDLLQRLLDTSGATAVEVAERILLRPSHAIVEASDYLSRSGRTGEVDRDSDTMLGGGWVDITYYEHAQYHSVACEVKPTYSFA</sequence>
<protein>
    <recommendedName>
        <fullName evidence="3">CDAN1-interacting nuclease 1</fullName>
    </recommendedName>
</protein>
<evidence type="ECO:0000313" key="2">
    <source>
        <dbReference type="Proteomes" id="UP001642484"/>
    </source>
</evidence>
<dbReference type="Proteomes" id="UP001642484">
    <property type="component" value="Unassembled WGS sequence"/>
</dbReference>
<reference evidence="1 2" key="1">
    <citation type="submission" date="2024-02" db="EMBL/GenBank/DDBJ databases">
        <authorList>
            <person name="Chen Y."/>
            <person name="Shah S."/>
            <person name="Dougan E. K."/>
            <person name="Thang M."/>
            <person name="Chan C."/>
        </authorList>
    </citation>
    <scope>NUCLEOTIDE SEQUENCE [LARGE SCALE GENOMIC DNA]</scope>
</reference>